<dbReference type="GO" id="GO:0000981">
    <property type="term" value="F:DNA-binding transcription factor activity, RNA polymerase II-specific"/>
    <property type="evidence" value="ECO:0007669"/>
    <property type="project" value="InterPro"/>
</dbReference>
<dbReference type="PANTHER" id="PTHR31001">
    <property type="entry name" value="UNCHARACTERIZED TRANSCRIPTIONAL REGULATORY PROTEIN"/>
    <property type="match status" value="1"/>
</dbReference>
<dbReference type="InterPro" id="IPR036864">
    <property type="entry name" value="Zn2-C6_fun-type_DNA-bd_sf"/>
</dbReference>
<dbReference type="CDD" id="cd00067">
    <property type="entry name" value="GAL4"/>
    <property type="match status" value="1"/>
</dbReference>
<proteinExistence type="predicted"/>
<sequence>MTRFSIPKQLNRDSQTPRLNPSYRRNGKLQSCEPCRKGKLRCDHIMPACGRCTRRNKQDQCVYHPAPLTRPRAAATPRASEPVLSPPQTASPDLPSPSTAQLASPSTTQLDARTAPLPVVDDESNDAEPQYTAPSDVRHHAGFLGSTSYSAVLTENEGSLGMSQEEHDCHSCSNPRISPENVQKGVEILSLLKDIPIFERYIQRWYTVTQGIITIEPIIKQWMTSLSSEYAEVLQYQDVGQLRKLSEHIWQNTDQKLRSESVKTAREWIDLSTAQNLRWEVVGIILCLVGVVATTMPEWDPLLAFNNRRYKNKRSLIVAMYRASETCLKFCEETCIPNDIGMWLMYEINVMYLFLHGDSCYDSWQKSGRIMNAIMALGWHQEVNSKGLPFFLVEIRKRLVASAFAHDKWLAAFLGRPPRLSYRYCVVQLPLDLTDQQLLSHGPELEAALATLDSEGWSKGTRVQRRTWTRAWVQYCTIREDILELSIGAPVENIVDRAREIQRKAQHTWDALPTYLRQDPEHIWNNQKPPIECLYLIFIHIEHLYNEFLLQRALIKRAGADTRELLQVAVRLLADIITVAGKREVLGEFQDAYLMLSSPGLPAACAVAVELLRQEQYPHQPISFPLNRSQAIQDLSVFANALAYVPADEPSSSICAHGRKFIRRILDKILSPESRSDVHMAENGSSSVNVDFSIPFSCNDAEFMPWLESIDWDSQSWTMFS</sequence>
<comment type="caution">
    <text evidence="6">The sequence shown here is derived from an EMBL/GenBank/DDBJ whole genome shotgun (WGS) entry which is preliminary data.</text>
</comment>
<dbReference type="Pfam" id="PF04082">
    <property type="entry name" value="Fungal_trans"/>
    <property type="match status" value="1"/>
</dbReference>
<evidence type="ECO:0000313" key="6">
    <source>
        <dbReference type="EMBL" id="KAK0642710.1"/>
    </source>
</evidence>
<feature type="compositionally biased region" description="Polar residues" evidence="4">
    <location>
        <begin position="86"/>
        <end position="111"/>
    </location>
</feature>
<dbReference type="Proteomes" id="UP001175001">
    <property type="component" value="Unassembled WGS sequence"/>
</dbReference>
<feature type="region of interest" description="Disordered" evidence="4">
    <location>
        <begin position="1"/>
        <end position="30"/>
    </location>
</feature>
<dbReference type="Pfam" id="PF00172">
    <property type="entry name" value="Zn_clus"/>
    <property type="match status" value="1"/>
</dbReference>
<evidence type="ECO:0000256" key="2">
    <source>
        <dbReference type="ARBA" id="ARBA00022723"/>
    </source>
</evidence>
<dbReference type="GO" id="GO:0005634">
    <property type="term" value="C:nucleus"/>
    <property type="evidence" value="ECO:0007669"/>
    <property type="project" value="UniProtKB-SubCell"/>
</dbReference>
<dbReference type="SMART" id="SM00066">
    <property type="entry name" value="GAL4"/>
    <property type="match status" value="1"/>
</dbReference>
<dbReference type="SUPFAM" id="SSF57701">
    <property type="entry name" value="Zn2/Cys6 DNA-binding domain"/>
    <property type="match status" value="1"/>
</dbReference>
<dbReference type="CDD" id="cd12148">
    <property type="entry name" value="fungal_TF_MHR"/>
    <property type="match status" value="1"/>
</dbReference>
<protein>
    <recommendedName>
        <fullName evidence="5">Zn(2)-C6 fungal-type domain-containing protein</fullName>
    </recommendedName>
</protein>
<dbReference type="PROSITE" id="PS00463">
    <property type="entry name" value="ZN2_CY6_FUNGAL_1"/>
    <property type="match status" value="1"/>
</dbReference>
<dbReference type="InterPro" id="IPR001138">
    <property type="entry name" value="Zn2Cys6_DnaBD"/>
</dbReference>
<reference evidence="6" key="1">
    <citation type="submission" date="2023-06" db="EMBL/GenBank/DDBJ databases">
        <title>Multi-omics analyses reveal the molecular pathogenesis toolkit of Lasiodiplodia hormozganensis, a cross-kingdom pathogen.</title>
        <authorList>
            <person name="Felix C."/>
            <person name="Meneses R."/>
            <person name="Goncalves M.F.M."/>
            <person name="Tilleman L."/>
            <person name="Duarte A.S."/>
            <person name="Jorrin-Novo J.V."/>
            <person name="Van De Peer Y."/>
            <person name="Deforce D."/>
            <person name="Van Nieuwerburgh F."/>
            <person name="Esteves A.C."/>
            <person name="Alves A."/>
        </authorList>
    </citation>
    <scope>NUCLEOTIDE SEQUENCE</scope>
    <source>
        <strain evidence="6">CBS 339.90</strain>
    </source>
</reference>
<dbReference type="PROSITE" id="PS50048">
    <property type="entry name" value="ZN2_CY6_FUNGAL_2"/>
    <property type="match status" value="1"/>
</dbReference>
<name>A0AA40CLB7_9PEZI</name>
<feature type="domain" description="Zn(2)-C6 fungal-type" evidence="5">
    <location>
        <begin position="31"/>
        <end position="63"/>
    </location>
</feature>
<accession>A0AA40CLB7</accession>
<dbReference type="GO" id="GO:0008270">
    <property type="term" value="F:zinc ion binding"/>
    <property type="evidence" value="ECO:0007669"/>
    <property type="project" value="InterPro"/>
</dbReference>
<evidence type="ECO:0000256" key="1">
    <source>
        <dbReference type="ARBA" id="ARBA00004123"/>
    </source>
</evidence>
<dbReference type="GO" id="GO:0006351">
    <property type="term" value="P:DNA-templated transcription"/>
    <property type="evidence" value="ECO:0007669"/>
    <property type="project" value="InterPro"/>
</dbReference>
<dbReference type="Gene3D" id="4.10.240.10">
    <property type="entry name" value="Zn(2)-C6 fungal-type DNA-binding domain"/>
    <property type="match status" value="1"/>
</dbReference>
<keyword evidence="3" id="KW-0539">Nucleus</keyword>
<evidence type="ECO:0000256" key="4">
    <source>
        <dbReference type="SAM" id="MobiDB-lite"/>
    </source>
</evidence>
<dbReference type="GO" id="GO:0003677">
    <property type="term" value="F:DNA binding"/>
    <property type="evidence" value="ECO:0007669"/>
    <property type="project" value="InterPro"/>
</dbReference>
<evidence type="ECO:0000313" key="7">
    <source>
        <dbReference type="Proteomes" id="UP001175001"/>
    </source>
</evidence>
<dbReference type="SMART" id="SM00906">
    <property type="entry name" value="Fungal_trans"/>
    <property type="match status" value="1"/>
</dbReference>
<gene>
    <name evidence="6" type="ORF">DIS24_g8783</name>
</gene>
<comment type="subcellular location">
    <subcellularLocation>
        <location evidence="1">Nucleus</location>
    </subcellularLocation>
</comment>
<evidence type="ECO:0000256" key="3">
    <source>
        <dbReference type="ARBA" id="ARBA00023242"/>
    </source>
</evidence>
<feature type="region of interest" description="Disordered" evidence="4">
    <location>
        <begin position="71"/>
        <end position="138"/>
    </location>
</feature>
<keyword evidence="7" id="KW-1185">Reference proteome</keyword>
<keyword evidence="2" id="KW-0479">Metal-binding</keyword>
<dbReference type="InterPro" id="IPR007219">
    <property type="entry name" value="XnlR_reg_dom"/>
</dbReference>
<evidence type="ECO:0000259" key="5">
    <source>
        <dbReference type="PROSITE" id="PS50048"/>
    </source>
</evidence>
<dbReference type="EMBL" id="JAUJDW010000068">
    <property type="protein sequence ID" value="KAK0642710.1"/>
    <property type="molecule type" value="Genomic_DNA"/>
</dbReference>
<dbReference type="AlphaFoldDB" id="A0AA40CLB7"/>
<dbReference type="InterPro" id="IPR050613">
    <property type="entry name" value="Sec_Metabolite_Reg"/>
</dbReference>
<dbReference type="PANTHER" id="PTHR31001:SF53">
    <property type="entry name" value="ZN(II)2CYS6 TRANSCRIPTION FACTOR (EUROFUNG)"/>
    <property type="match status" value="1"/>
</dbReference>
<organism evidence="6 7">
    <name type="scientific">Lasiodiplodia hormozganensis</name>
    <dbReference type="NCBI Taxonomy" id="869390"/>
    <lineage>
        <taxon>Eukaryota</taxon>
        <taxon>Fungi</taxon>
        <taxon>Dikarya</taxon>
        <taxon>Ascomycota</taxon>
        <taxon>Pezizomycotina</taxon>
        <taxon>Dothideomycetes</taxon>
        <taxon>Dothideomycetes incertae sedis</taxon>
        <taxon>Botryosphaeriales</taxon>
        <taxon>Botryosphaeriaceae</taxon>
        <taxon>Lasiodiplodia</taxon>
    </lineage>
</organism>